<evidence type="ECO:0008006" key="3">
    <source>
        <dbReference type="Google" id="ProtNLM"/>
    </source>
</evidence>
<evidence type="ECO:0000313" key="1">
    <source>
        <dbReference type="EMBL" id="ALG75100.1"/>
    </source>
</evidence>
<dbReference type="KEGG" id="ati:AL072_29530"/>
<dbReference type="Proteomes" id="UP000069935">
    <property type="component" value="Chromosome 6"/>
</dbReference>
<dbReference type="AlphaFoldDB" id="A0AAC8ZWJ4"/>
<gene>
    <name evidence="1" type="ORF">AL072_29530</name>
</gene>
<proteinExistence type="predicted"/>
<reference evidence="1 2" key="2">
    <citation type="journal article" date="2016" name="Genome Announc.">
        <title>Complete Genome Sequence of a Strain of Azospirillum thiophilum Isolated from a Sulfide Spring.</title>
        <authorList>
            <person name="Fomenkov A."/>
            <person name="Vincze T."/>
            <person name="Grabovich M."/>
            <person name="Anton B.P."/>
            <person name="Dubinina G."/>
            <person name="Orlova M."/>
            <person name="Belousova E."/>
            <person name="Roberts R.J."/>
        </authorList>
    </citation>
    <scope>NUCLEOTIDE SEQUENCE [LARGE SCALE GENOMIC DNA]</scope>
    <source>
        <strain evidence="1 2">BV-S</strain>
    </source>
</reference>
<dbReference type="RefSeq" id="WP_045585052.1">
    <property type="nucleotide sequence ID" value="NZ_CP012406.1"/>
</dbReference>
<keyword evidence="2" id="KW-1185">Reference proteome</keyword>
<reference evidence="2" key="1">
    <citation type="submission" date="2015-08" db="EMBL/GenBank/DDBJ databases">
        <title>Complete Genome Sequence of Azospirillum thiophilum BV-S.</title>
        <authorList>
            <person name="Fomenkov A."/>
            <person name="Vincze T."/>
            <person name="Grabovich M."/>
            <person name="Dubinina G."/>
            <person name="Orlova M."/>
            <person name="Belousova E."/>
            <person name="Roberts R.J."/>
        </authorList>
    </citation>
    <scope>NUCLEOTIDE SEQUENCE [LARGE SCALE GENOMIC DNA]</scope>
    <source>
        <strain evidence="2">BV-S</strain>
    </source>
</reference>
<dbReference type="EMBL" id="CP012406">
    <property type="protein sequence ID" value="ALG75100.1"/>
    <property type="molecule type" value="Genomic_DNA"/>
</dbReference>
<name>A0AAC8ZWJ4_9PROT</name>
<evidence type="ECO:0000313" key="2">
    <source>
        <dbReference type="Proteomes" id="UP000069935"/>
    </source>
</evidence>
<dbReference type="Gene3D" id="2.60.120.380">
    <property type="match status" value="1"/>
</dbReference>
<protein>
    <recommendedName>
        <fullName evidence="3">Peptidase C-terminal archaeal/bacterial domain-containing protein</fullName>
    </recommendedName>
</protein>
<sequence>MVSLSSYADVGGMAQSLQQSIDAAVKRVQQQAAGGTSGGAAGKVQEYEQSVNKSALNAAPFATNIGTLVKDTSRLNVFSSLAANDPADFYKFSVTSSGAATLGTVGDAGVRVQLMDRGGKVLADSNKDSGATYDAFQKLKSGQMTLDKGDYTLRIAREKDVPVKDAKSYGVQLRMGNYSKDYDTIAKQPAKGDNPFGNNAKLQGLASILGAGSSSSNPASMLLGASTSDYYAGRGSLLNALL</sequence>
<accession>A0AAC8ZWJ4</accession>
<organism evidence="1 2">
    <name type="scientific">Azospirillum thiophilum</name>
    <dbReference type="NCBI Taxonomy" id="528244"/>
    <lineage>
        <taxon>Bacteria</taxon>
        <taxon>Pseudomonadati</taxon>
        <taxon>Pseudomonadota</taxon>
        <taxon>Alphaproteobacteria</taxon>
        <taxon>Rhodospirillales</taxon>
        <taxon>Azospirillaceae</taxon>
        <taxon>Azospirillum</taxon>
    </lineage>
</organism>